<evidence type="ECO:0000259" key="4">
    <source>
        <dbReference type="Pfam" id="PF20009"/>
    </source>
</evidence>
<evidence type="ECO:0000313" key="5">
    <source>
        <dbReference type="EMBL" id="ROR43378.1"/>
    </source>
</evidence>
<proteinExistence type="predicted"/>
<feature type="region of interest" description="Disordered" evidence="1">
    <location>
        <begin position="646"/>
        <end position="672"/>
    </location>
</feature>
<feature type="domain" description="Bacterial Ig-like" evidence="3">
    <location>
        <begin position="472"/>
        <end position="547"/>
    </location>
</feature>
<gene>
    <name evidence="5" type="ORF">EDD39_1529</name>
</gene>
<feature type="compositionally biased region" description="Low complexity" evidence="1">
    <location>
        <begin position="863"/>
        <end position="915"/>
    </location>
</feature>
<dbReference type="Proteomes" id="UP000267408">
    <property type="component" value="Unassembled WGS sequence"/>
</dbReference>
<feature type="region of interest" description="Disordered" evidence="1">
    <location>
        <begin position="279"/>
        <end position="349"/>
    </location>
</feature>
<feature type="region of interest" description="Disordered" evidence="1">
    <location>
        <begin position="149"/>
        <end position="174"/>
    </location>
</feature>
<feature type="compositionally biased region" description="Low complexity" evidence="1">
    <location>
        <begin position="922"/>
        <end position="957"/>
    </location>
</feature>
<feature type="region of interest" description="Disordered" evidence="1">
    <location>
        <begin position="88"/>
        <end position="109"/>
    </location>
</feature>
<dbReference type="NCBIfam" id="NF033510">
    <property type="entry name" value="Ca_tandemer"/>
    <property type="match status" value="2"/>
</dbReference>
<feature type="compositionally biased region" description="Pro residues" evidence="1">
    <location>
        <begin position="297"/>
        <end position="311"/>
    </location>
</feature>
<feature type="compositionally biased region" description="Low complexity" evidence="1">
    <location>
        <begin position="1001"/>
        <end position="1014"/>
    </location>
</feature>
<evidence type="ECO:0000313" key="6">
    <source>
        <dbReference type="Proteomes" id="UP000267408"/>
    </source>
</evidence>
<dbReference type="EMBL" id="RJVJ01000001">
    <property type="protein sequence ID" value="ROR43378.1"/>
    <property type="molecule type" value="Genomic_DNA"/>
</dbReference>
<protein>
    <recommendedName>
        <fullName evidence="7">Bacterial Ig domain-containing protein</fullName>
    </recommendedName>
</protein>
<feature type="domain" description="GEVED" evidence="4">
    <location>
        <begin position="379"/>
        <end position="450"/>
    </location>
</feature>
<dbReference type="InterPro" id="IPR044016">
    <property type="entry name" value="Big_13"/>
</dbReference>
<feature type="transmembrane region" description="Helical" evidence="2">
    <location>
        <begin position="1112"/>
        <end position="1134"/>
    </location>
</feature>
<evidence type="ECO:0000256" key="1">
    <source>
        <dbReference type="SAM" id="MobiDB-lite"/>
    </source>
</evidence>
<feature type="compositionally biased region" description="Low complexity" evidence="1">
    <location>
        <begin position="968"/>
        <end position="989"/>
    </location>
</feature>
<organism evidence="5 6">
    <name type="scientific">Kitasatospora cineracea</name>
    <dbReference type="NCBI Taxonomy" id="88074"/>
    <lineage>
        <taxon>Bacteria</taxon>
        <taxon>Bacillati</taxon>
        <taxon>Actinomycetota</taxon>
        <taxon>Actinomycetes</taxon>
        <taxon>Kitasatosporales</taxon>
        <taxon>Streptomycetaceae</taxon>
        <taxon>Kitasatospora</taxon>
    </lineage>
</organism>
<dbReference type="Pfam" id="PF20009">
    <property type="entry name" value="GEVED"/>
    <property type="match status" value="1"/>
</dbReference>
<feature type="compositionally biased region" description="Pro residues" evidence="1">
    <location>
        <begin position="833"/>
        <end position="849"/>
    </location>
</feature>
<evidence type="ECO:0008006" key="7">
    <source>
        <dbReference type="Google" id="ProtNLM"/>
    </source>
</evidence>
<dbReference type="Gene3D" id="2.60.40.10">
    <property type="entry name" value="Immunoglobulins"/>
    <property type="match status" value="3"/>
</dbReference>
<feature type="compositionally biased region" description="Pro residues" evidence="1">
    <location>
        <begin position="748"/>
        <end position="762"/>
    </location>
</feature>
<dbReference type="InterPro" id="IPR013783">
    <property type="entry name" value="Ig-like_fold"/>
</dbReference>
<keyword evidence="2" id="KW-1133">Transmembrane helix</keyword>
<sequence length="1143" mass="112800">MCRQFPHRAPAPDARPADRDRPHPRIGRRTAALIATGLLTGLGIPPVAAQQTPDSWSAERRAVLPSGLTVQFDYAALPGVGVDTAPGKLAGRTGGGGPYTDGIRPGDPAETFQAAERRPRADGSWHTLGTLQLSFSRPVRNPRLHVSGLAGTATSKDGSTGTSTRLTVTGGSPAAPALVGRTGWSGWTVGAGELAPAPDAGPDGTADGTGTLELAGTVTTVSLRVEQRSTARDGSTTPPAPLRQAYTVTLDEGLGSAPQEYGNVSHLVSDLFLGQDAATSATRARPGLAQSVEQPLQPGPPASPPPPPPDAGPVAPSVEIDGGESRRSPWASPPPPLLQPGRAEYQGADPTLKFPTETAVGRYYHLDVPVNAGGGPAVLAGWIDFDHNGRFDPLERVQADVPAGADHAALEWQVPPGAAGGDTWVRLRLARSGSQLVAPGGFADSGQVVDQKVGISIGAAKPQVGLPVPGSTTREPRPEFRGDGAVAGASIAVQENGTTLCTAKAGNDGSWSCRPDRPLAEGTHTLVPVETTRTGMVLRGDEFRLTVRTTPPTAPVLTLPAYTNDPGLLLTGLGEPGSTVTVTADAPGQGRGDLCSTAVAADGTWSCLPVENLADGRYQLTPRADDGAGNHADGKAVALTVDTAAPDRPQFTTPGSGELLHTTRPKLTGRAEPGTTVTVTATTGHGDERTTACSAVTAPDGTWSCTPARDLAPGDLTLLATATDPAGNGTPGDPVPVRVAAATTPGASPSPSPSPSSSPSPSPSVSTSVSTSASPSVSAAPSASAEATVSPSASASGSGSGSASASASPSGSASASVSAVAVPDVPSSAVPSVPIPAVPTPVVPVPPDVLPIVVPPTGGQNDVPSASPSPSASAAPVPSASAAPVPSAFASGSVSPSPSVSSSPSGGASEPELTLPVPPDVVLPIAVPSASPSPSASASESSGGVAGPALTLPVPSDVAPPIPPAPVAAPAAPAVPSVVGPTGGQLAAAPAPPGAPDRPAEPAAVAPTRGTPAATTPPPAATSPAGPPSPVVPTSTRAASAAVTVLSAPPSVPPSQAPSASALSPASDDPSAAAPDTEPQDDEAQAQPQSRTPAAPPPDVVAAAHRAAATGWRGLACGALLIAAGVGLLTRRVFGRGSGTRRR</sequence>
<keyword evidence="2" id="KW-0472">Membrane</keyword>
<accession>A0A8G1UG87</accession>
<feature type="domain" description="Bacterial Ig-like" evidence="3">
    <location>
        <begin position="659"/>
        <end position="739"/>
    </location>
</feature>
<feature type="compositionally biased region" description="Polar residues" evidence="1">
    <location>
        <begin position="152"/>
        <end position="170"/>
    </location>
</feature>
<evidence type="ECO:0000256" key="2">
    <source>
        <dbReference type="SAM" id="Phobius"/>
    </source>
</evidence>
<dbReference type="InterPro" id="IPR045474">
    <property type="entry name" value="GEVED"/>
</dbReference>
<feature type="compositionally biased region" description="Pro residues" evidence="1">
    <location>
        <begin position="1015"/>
        <end position="1031"/>
    </location>
</feature>
<dbReference type="Pfam" id="PF19077">
    <property type="entry name" value="Big_13"/>
    <property type="match status" value="3"/>
</dbReference>
<reference evidence="5 6" key="1">
    <citation type="submission" date="2018-11" db="EMBL/GenBank/DDBJ databases">
        <title>Sequencing the genomes of 1000 actinobacteria strains.</title>
        <authorList>
            <person name="Klenk H.-P."/>
        </authorList>
    </citation>
    <scope>NUCLEOTIDE SEQUENCE [LARGE SCALE GENOMIC DNA]</scope>
    <source>
        <strain evidence="5 6">DSM 44780</strain>
    </source>
</reference>
<keyword evidence="2" id="KW-0812">Transmembrane</keyword>
<feature type="compositionally biased region" description="Low complexity" evidence="1">
    <location>
        <begin position="1057"/>
        <end position="1076"/>
    </location>
</feature>
<feature type="domain" description="Bacterial Ig-like" evidence="3">
    <location>
        <begin position="562"/>
        <end position="643"/>
    </location>
</feature>
<feature type="region of interest" description="Disordered" evidence="1">
    <location>
        <begin position="1"/>
        <end position="25"/>
    </location>
</feature>
<feature type="region of interest" description="Disordered" evidence="1">
    <location>
        <begin position="720"/>
        <end position="1106"/>
    </location>
</feature>
<feature type="compositionally biased region" description="Pro residues" evidence="1">
    <location>
        <begin position="958"/>
        <end position="967"/>
    </location>
</feature>
<dbReference type="AlphaFoldDB" id="A0A8G1UG87"/>
<feature type="compositionally biased region" description="Low complexity" evidence="1">
    <location>
        <begin position="1032"/>
        <end position="1049"/>
    </location>
</feature>
<dbReference type="RefSeq" id="WP_162869966.1">
    <property type="nucleotide sequence ID" value="NZ_RJVJ01000001.1"/>
</dbReference>
<dbReference type="GO" id="GO:0005975">
    <property type="term" value="P:carbohydrate metabolic process"/>
    <property type="evidence" value="ECO:0007669"/>
    <property type="project" value="UniProtKB-ARBA"/>
</dbReference>
<name>A0A8G1UG87_9ACTN</name>
<evidence type="ECO:0000259" key="3">
    <source>
        <dbReference type="Pfam" id="PF19077"/>
    </source>
</evidence>
<comment type="caution">
    <text evidence="5">The sequence shown here is derived from an EMBL/GenBank/DDBJ whole genome shotgun (WGS) entry which is preliminary data.</text>
</comment>
<feature type="compositionally biased region" description="Low complexity" evidence="1">
    <location>
        <begin position="763"/>
        <end position="832"/>
    </location>
</feature>